<comment type="caution">
    <text evidence="2">The sequence shown here is derived from an EMBL/GenBank/DDBJ whole genome shotgun (WGS) entry which is preliminary data.</text>
</comment>
<proteinExistence type="predicted"/>
<dbReference type="AlphaFoldDB" id="A0AAV4TZ88"/>
<protein>
    <submittedName>
        <fullName evidence="2">Uncharacterized protein</fullName>
    </submittedName>
</protein>
<sequence length="91" mass="10630">MLHIFFVGIFNEVLFQRNLRSPAFHTGAEPEEECRAQSKSRKKSVDEAFQDTVMAILEVVLYSRTEYVKIISKGYISNNKRYPQQRKTCIV</sequence>
<evidence type="ECO:0000313" key="3">
    <source>
        <dbReference type="Proteomes" id="UP001054945"/>
    </source>
</evidence>
<feature type="region of interest" description="Disordered" evidence="1">
    <location>
        <begin position="26"/>
        <end position="46"/>
    </location>
</feature>
<organism evidence="2 3">
    <name type="scientific">Caerostris extrusa</name>
    <name type="common">Bark spider</name>
    <name type="synonym">Caerostris bankana</name>
    <dbReference type="NCBI Taxonomy" id="172846"/>
    <lineage>
        <taxon>Eukaryota</taxon>
        <taxon>Metazoa</taxon>
        <taxon>Ecdysozoa</taxon>
        <taxon>Arthropoda</taxon>
        <taxon>Chelicerata</taxon>
        <taxon>Arachnida</taxon>
        <taxon>Araneae</taxon>
        <taxon>Araneomorphae</taxon>
        <taxon>Entelegynae</taxon>
        <taxon>Araneoidea</taxon>
        <taxon>Araneidae</taxon>
        <taxon>Caerostris</taxon>
    </lineage>
</organism>
<evidence type="ECO:0000313" key="2">
    <source>
        <dbReference type="EMBL" id="GIY49968.1"/>
    </source>
</evidence>
<accession>A0AAV4TZ88</accession>
<reference evidence="2 3" key="1">
    <citation type="submission" date="2021-06" db="EMBL/GenBank/DDBJ databases">
        <title>Caerostris extrusa draft genome.</title>
        <authorList>
            <person name="Kono N."/>
            <person name="Arakawa K."/>
        </authorList>
    </citation>
    <scope>NUCLEOTIDE SEQUENCE [LARGE SCALE GENOMIC DNA]</scope>
</reference>
<gene>
    <name evidence="2" type="ORF">CEXT_297921</name>
</gene>
<dbReference type="EMBL" id="BPLR01011916">
    <property type="protein sequence ID" value="GIY49968.1"/>
    <property type="molecule type" value="Genomic_DNA"/>
</dbReference>
<evidence type="ECO:0000256" key="1">
    <source>
        <dbReference type="SAM" id="MobiDB-lite"/>
    </source>
</evidence>
<dbReference type="Proteomes" id="UP001054945">
    <property type="component" value="Unassembled WGS sequence"/>
</dbReference>
<keyword evidence="3" id="KW-1185">Reference proteome</keyword>
<name>A0AAV4TZ88_CAEEX</name>